<evidence type="ECO:0000313" key="1">
    <source>
        <dbReference type="EMBL" id="SFG32710.1"/>
    </source>
</evidence>
<name>A0A1I2QXD4_9BACI</name>
<reference evidence="2" key="1">
    <citation type="submission" date="2016-10" db="EMBL/GenBank/DDBJ databases">
        <authorList>
            <person name="Varghese N."/>
            <person name="Submissions S."/>
        </authorList>
    </citation>
    <scope>NUCLEOTIDE SEQUENCE [LARGE SCALE GENOMIC DNA]</scope>
    <source>
        <strain evidence="2">FP5</strain>
    </source>
</reference>
<dbReference type="Gene3D" id="3.30.450.40">
    <property type="match status" value="1"/>
</dbReference>
<evidence type="ECO:0000313" key="2">
    <source>
        <dbReference type="Proteomes" id="UP000198897"/>
    </source>
</evidence>
<gene>
    <name evidence="1" type="ORF">SAMN05216353_1358</name>
</gene>
<sequence>MVTPLEEICNELEEEVDACVIAIAKFDYHSKQIQWKYVSHPLNDKYKRMVISYGSGVAGTVMQTGRTFLCRSRKDLPLVLSKYPIVLAEKLQSFAAIPLQTGHLFDAVLLIGYRNEHDLPSEQQWRPYAARISDYLKQGGLS</sequence>
<dbReference type="OrthoDB" id="2360948at2"/>
<organism evidence="1 2">
    <name type="scientific">Halobacillus alkaliphilus</name>
    <dbReference type="NCBI Taxonomy" id="396056"/>
    <lineage>
        <taxon>Bacteria</taxon>
        <taxon>Bacillati</taxon>
        <taxon>Bacillota</taxon>
        <taxon>Bacilli</taxon>
        <taxon>Bacillales</taxon>
        <taxon>Bacillaceae</taxon>
        <taxon>Halobacillus</taxon>
    </lineage>
</organism>
<dbReference type="RefSeq" id="WP_089753383.1">
    <property type="nucleotide sequence ID" value="NZ_FOOG01000035.1"/>
</dbReference>
<dbReference type="InterPro" id="IPR029016">
    <property type="entry name" value="GAF-like_dom_sf"/>
</dbReference>
<dbReference type="Proteomes" id="UP000198897">
    <property type="component" value="Unassembled WGS sequence"/>
</dbReference>
<dbReference type="SUPFAM" id="SSF55781">
    <property type="entry name" value="GAF domain-like"/>
    <property type="match status" value="1"/>
</dbReference>
<accession>A0A1I2QXD4</accession>
<protein>
    <submittedName>
        <fullName evidence="1">Nitrogen regulatory protein A</fullName>
    </submittedName>
</protein>
<dbReference type="AlphaFoldDB" id="A0A1I2QXD4"/>
<dbReference type="EMBL" id="FOOG01000035">
    <property type="protein sequence ID" value="SFG32710.1"/>
    <property type="molecule type" value="Genomic_DNA"/>
</dbReference>
<keyword evidence="2" id="KW-1185">Reference proteome</keyword>
<proteinExistence type="predicted"/>